<sequence length="376" mass="43600">MNRLILSLALLFALSSAVAQQTNKTFKRLLYKNKQLKPFLKQAQKYRIQIIYTSIDSNGLPGEPQYFNYDPDFYFYPASTVKLPAALYALEKLNEFGIDKSDPYFSTSTFENYDSAEGDQSIEDYIQKVFLVSSNDAFNRLYDFLGIDLINRRFEEMGLSNSRMTHRLSVSLTTEENRRTLYLQIGENYRQGPQIGEEYKTETPIWLGKKYYAGDVLINNPMDFSLKNKFDLWDQQQLLKSLFFPESLKEEAQLSINENDLSFVKEMISAVPRNYGYDEAKFPDGSGKFLIYGDRKDRIPEHLKIYNKIGGAYGFLIDNAFVEDSKNDVHFLLSAVIYVNENDTLNDDTYEYDSKGLPFLGELGRHIYKFELSQKP</sequence>
<organism evidence="4 5">
    <name type="scientific">Jiulongibacter sediminis</name>
    <dbReference type="NCBI Taxonomy" id="1605367"/>
    <lineage>
        <taxon>Bacteria</taxon>
        <taxon>Pseudomonadati</taxon>
        <taxon>Bacteroidota</taxon>
        <taxon>Cytophagia</taxon>
        <taxon>Cytophagales</taxon>
        <taxon>Leadbetterellaceae</taxon>
        <taxon>Jiulongibacter</taxon>
    </lineage>
</organism>
<dbReference type="RefSeq" id="WP_055145604.1">
    <property type="nucleotide sequence ID" value="NZ_JXSZ01000006.1"/>
</dbReference>
<dbReference type="PANTHER" id="PTHR35333:SF4">
    <property type="entry name" value="SLR0121 PROTEIN"/>
    <property type="match status" value="1"/>
</dbReference>
<feature type="chain" id="PRO_5006136487" description="Beta-lactamase class A catalytic domain-containing protein" evidence="2">
    <location>
        <begin position="20"/>
        <end position="376"/>
    </location>
</feature>
<dbReference type="PANTHER" id="PTHR35333">
    <property type="entry name" value="BETA-LACTAMASE"/>
    <property type="match status" value="1"/>
</dbReference>
<dbReference type="InterPro" id="IPR045155">
    <property type="entry name" value="Beta-lactam_cat"/>
</dbReference>
<dbReference type="SUPFAM" id="SSF56601">
    <property type="entry name" value="beta-lactamase/transpeptidase-like"/>
    <property type="match status" value="1"/>
</dbReference>
<dbReference type="InterPro" id="IPR000871">
    <property type="entry name" value="Beta-lactam_class-A"/>
</dbReference>
<comment type="catalytic activity">
    <reaction evidence="1">
        <text>a beta-lactam + H2O = a substituted beta-amino acid</text>
        <dbReference type="Rhea" id="RHEA:20401"/>
        <dbReference type="ChEBI" id="CHEBI:15377"/>
        <dbReference type="ChEBI" id="CHEBI:35627"/>
        <dbReference type="ChEBI" id="CHEBI:140347"/>
        <dbReference type="EC" id="3.5.2.6"/>
    </reaction>
</comment>
<evidence type="ECO:0000313" key="5">
    <source>
        <dbReference type="Proteomes" id="UP000050454"/>
    </source>
</evidence>
<name>A0A0P7C2L5_9BACT</name>
<comment type="caution">
    <text evidence="4">The sequence shown here is derived from an EMBL/GenBank/DDBJ whole genome shotgun (WGS) entry which is preliminary data.</text>
</comment>
<dbReference type="AlphaFoldDB" id="A0A0P7C2L5"/>
<accession>A0A0P7C2L5</accession>
<feature type="signal peptide" evidence="2">
    <location>
        <begin position="1"/>
        <end position="19"/>
    </location>
</feature>
<proteinExistence type="predicted"/>
<dbReference type="OrthoDB" id="1884322at2"/>
<reference evidence="4 5" key="1">
    <citation type="submission" date="2015-07" db="EMBL/GenBank/DDBJ databases">
        <title>The draft genome sequence of Leadbetterella sp. JN14-9.</title>
        <authorList>
            <person name="Liu Y."/>
            <person name="Du J."/>
            <person name="Shao Z."/>
        </authorList>
    </citation>
    <scope>NUCLEOTIDE SEQUENCE [LARGE SCALE GENOMIC DNA]</scope>
    <source>
        <strain evidence="4 5">JN14-9</strain>
    </source>
</reference>
<evidence type="ECO:0000256" key="1">
    <source>
        <dbReference type="ARBA" id="ARBA00001526"/>
    </source>
</evidence>
<evidence type="ECO:0000313" key="4">
    <source>
        <dbReference type="EMBL" id="KPM48313.1"/>
    </source>
</evidence>
<evidence type="ECO:0000259" key="3">
    <source>
        <dbReference type="Pfam" id="PF13354"/>
    </source>
</evidence>
<evidence type="ECO:0000256" key="2">
    <source>
        <dbReference type="SAM" id="SignalP"/>
    </source>
</evidence>
<dbReference type="Proteomes" id="UP000050454">
    <property type="component" value="Unassembled WGS sequence"/>
</dbReference>
<dbReference type="PATRIC" id="fig|1605367.3.peg.2682"/>
<dbReference type="GO" id="GO:0046677">
    <property type="term" value="P:response to antibiotic"/>
    <property type="evidence" value="ECO:0007669"/>
    <property type="project" value="InterPro"/>
</dbReference>
<dbReference type="EMBL" id="LGTQ01000006">
    <property type="protein sequence ID" value="KPM48313.1"/>
    <property type="molecule type" value="Genomic_DNA"/>
</dbReference>
<keyword evidence="5" id="KW-1185">Reference proteome</keyword>
<dbReference type="InterPro" id="IPR012338">
    <property type="entry name" value="Beta-lactam/transpept-like"/>
</dbReference>
<dbReference type="GO" id="GO:0008800">
    <property type="term" value="F:beta-lactamase activity"/>
    <property type="evidence" value="ECO:0007669"/>
    <property type="project" value="UniProtKB-EC"/>
</dbReference>
<keyword evidence="2" id="KW-0732">Signal</keyword>
<protein>
    <recommendedName>
        <fullName evidence="3">Beta-lactamase class A catalytic domain-containing protein</fullName>
    </recommendedName>
</protein>
<feature type="domain" description="Beta-lactamase class A catalytic" evidence="3">
    <location>
        <begin position="64"/>
        <end position="176"/>
    </location>
</feature>
<gene>
    <name evidence="4" type="ORF">AFM12_06570</name>
</gene>
<dbReference type="GO" id="GO:0030655">
    <property type="term" value="P:beta-lactam antibiotic catabolic process"/>
    <property type="evidence" value="ECO:0007669"/>
    <property type="project" value="InterPro"/>
</dbReference>
<dbReference type="Pfam" id="PF13354">
    <property type="entry name" value="Beta-lactamase2"/>
    <property type="match status" value="1"/>
</dbReference>
<dbReference type="STRING" id="1605367.AFM12_06570"/>
<dbReference type="Gene3D" id="3.40.710.10">
    <property type="entry name" value="DD-peptidase/beta-lactamase superfamily"/>
    <property type="match status" value="1"/>
</dbReference>